<feature type="non-terminal residue" evidence="1">
    <location>
        <position position="1"/>
    </location>
</feature>
<gene>
    <name evidence="1" type="ORF">SAMN04487972_1631</name>
</gene>
<reference evidence="1 2" key="1">
    <citation type="submission" date="2016-10" db="EMBL/GenBank/DDBJ databases">
        <authorList>
            <person name="de Groot N.N."/>
        </authorList>
    </citation>
    <scope>NUCLEOTIDE SEQUENCE [LARGE SCALE GENOMIC DNA]</scope>
    <source>
        <strain evidence="1 2">CGMCC 1.6117</strain>
    </source>
</reference>
<dbReference type="EMBL" id="FOJO01000063">
    <property type="protein sequence ID" value="SFA62706.1"/>
    <property type="molecule type" value="Genomic_DNA"/>
</dbReference>
<dbReference type="Proteomes" id="UP000182312">
    <property type="component" value="Unassembled WGS sequence"/>
</dbReference>
<accession>A0A1I0UHH9</accession>
<sequence>KARLMVILRNANDAAVANEDAEFGPKGDVVPGEGEKLDILMAINTGLQHRIHAVVLASEDGRKTGGVLNPGRARPSLETAQIQAKMRTIRILVQNCIEI</sequence>
<proteinExistence type="predicted"/>
<organism evidence="1 2">
    <name type="scientific">Paracoccus halophilus</name>
    <dbReference type="NCBI Taxonomy" id="376733"/>
    <lineage>
        <taxon>Bacteria</taxon>
        <taxon>Pseudomonadati</taxon>
        <taxon>Pseudomonadota</taxon>
        <taxon>Alphaproteobacteria</taxon>
        <taxon>Rhodobacterales</taxon>
        <taxon>Paracoccaceae</taxon>
        <taxon>Paracoccus</taxon>
    </lineage>
</organism>
<evidence type="ECO:0000313" key="1">
    <source>
        <dbReference type="EMBL" id="SFA62706.1"/>
    </source>
</evidence>
<protein>
    <submittedName>
        <fullName evidence="1">Uncharacterized protein</fullName>
    </submittedName>
</protein>
<dbReference type="AlphaFoldDB" id="A0A1I0UHH9"/>
<evidence type="ECO:0000313" key="2">
    <source>
        <dbReference type="Proteomes" id="UP000182312"/>
    </source>
</evidence>
<name>A0A1I0UHH9_9RHOB</name>